<dbReference type="PIRSF" id="PIRSF023803">
    <property type="entry name" value="Ribonuclease_P_prd"/>
    <property type="match status" value="1"/>
</dbReference>
<dbReference type="GO" id="GO:0006364">
    <property type="term" value="P:rRNA processing"/>
    <property type="evidence" value="ECO:0007669"/>
    <property type="project" value="UniProtKB-KW"/>
</dbReference>
<dbReference type="GO" id="GO:0001682">
    <property type="term" value="P:tRNA 5'-leader removal"/>
    <property type="evidence" value="ECO:0007669"/>
    <property type="project" value="InterPro"/>
</dbReference>
<dbReference type="PANTHER" id="PTHR48414">
    <property type="entry name" value="POP5 HOMOLOG, RIBONUCLEASE P_MRP SUBUNIT"/>
    <property type="match status" value="1"/>
</dbReference>
<evidence type="ECO:0000256" key="5">
    <source>
        <dbReference type="ARBA" id="ARBA00044198"/>
    </source>
</evidence>
<dbReference type="EMBL" id="JAHQIW010001335">
    <property type="protein sequence ID" value="KAJ1352208.1"/>
    <property type="molecule type" value="Genomic_DNA"/>
</dbReference>
<accession>A0AAD5M800</accession>
<dbReference type="GO" id="GO:0033204">
    <property type="term" value="F:ribonuclease P RNA binding"/>
    <property type="evidence" value="ECO:0007669"/>
    <property type="project" value="InterPro"/>
</dbReference>
<keyword evidence="8" id="KW-1185">Reference proteome</keyword>
<sequence>MVKLKSRYVLLEILSESADRLSITPSKLFSTVAEKIGEFHGDYGFAASRSGLMVKVVDGDVAVIRFDVAADKFLKSILPFITNIDGTEVVLRSLFVGRSIRACEKFLIKYRRNELYGMLRHAETGVEKKMVLKALNDVSGKLCG</sequence>
<keyword evidence="4 6" id="KW-0539">Nucleus</keyword>
<evidence type="ECO:0000313" key="7">
    <source>
        <dbReference type="EMBL" id="KAJ1352208.1"/>
    </source>
</evidence>
<dbReference type="InterPro" id="IPR038085">
    <property type="entry name" value="Rnp2-like_sf"/>
</dbReference>
<comment type="subcellular location">
    <subcellularLocation>
        <location evidence="6">Nucleus</location>
        <location evidence="6">Nucleolus</location>
    </subcellularLocation>
</comment>
<dbReference type="Pfam" id="PF01900">
    <property type="entry name" value="RNase_P_Rpp14"/>
    <property type="match status" value="1"/>
</dbReference>
<dbReference type="Gene3D" id="3.30.70.3250">
    <property type="entry name" value="Ribonuclease P, Pop5 subunit"/>
    <property type="match status" value="1"/>
</dbReference>
<name>A0AAD5M800_PARTN</name>
<keyword evidence="2" id="KW-0698">rRNA processing</keyword>
<dbReference type="InterPro" id="IPR002759">
    <property type="entry name" value="Pop5/Rpp14/Rnp2-like"/>
</dbReference>
<comment type="caution">
    <text evidence="7">The sequence shown here is derived from an EMBL/GenBank/DDBJ whole genome shotgun (WGS) entry which is preliminary data.</text>
</comment>
<evidence type="ECO:0000256" key="6">
    <source>
        <dbReference type="PIRNR" id="PIRNR023803"/>
    </source>
</evidence>
<dbReference type="SUPFAM" id="SSF160350">
    <property type="entry name" value="Rnp2-like"/>
    <property type="match status" value="1"/>
</dbReference>
<dbReference type="Proteomes" id="UP001196413">
    <property type="component" value="Unassembled WGS sequence"/>
</dbReference>
<dbReference type="InterPro" id="IPR016819">
    <property type="entry name" value="RNase_P/MRP_POP5"/>
</dbReference>
<gene>
    <name evidence="7" type="ORF">KIN20_008414</name>
</gene>
<dbReference type="AlphaFoldDB" id="A0AAD5M800"/>
<comment type="function">
    <text evidence="6">Component of ribonuclease P, a protein complex that generates mature tRNA molecules by cleaving their 5'-ends.</text>
</comment>
<comment type="similarity">
    <text evidence="1 6">Belongs to the eukaryotic/archaeal RNase P protein component 2 family.</text>
</comment>
<proteinExistence type="inferred from homology"/>
<evidence type="ECO:0000256" key="2">
    <source>
        <dbReference type="ARBA" id="ARBA00022552"/>
    </source>
</evidence>
<evidence type="ECO:0000313" key="8">
    <source>
        <dbReference type="Proteomes" id="UP001196413"/>
    </source>
</evidence>
<dbReference type="GO" id="GO:0005730">
    <property type="term" value="C:nucleolus"/>
    <property type="evidence" value="ECO:0007669"/>
    <property type="project" value="UniProtKB-SubCell"/>
</dbReference>
<evidence type="ECO:0000256" key="4">
    <source>
        <dbReference type="ARBA" id="ARBA00023242"/>
    </source>
</evidence>
<reference evidence="7" key="1">
    <citation type="submission" date="2021-06" db="EMBL/GenBank/DDBJ databases">
        <title>Parelaphostrongylus tenuis whole genome reference sequence.</title>
        <authorList>
            <person name="Garwood T.J."/>
            <person name="Larsen P.A."/>
            <person name="Fountain-Jones N.M."/>
            <person name="Garbe J.R."/>
            <person name="Macchietto M.G."/>
            <person name="Kania S.A."/>
            <person name="Gerhold R.W."/>
            <person name="Richards J.E."/>
            <person name="Wolf T.M."/>
        </authorList>
    </citation>
    <scope>NUCLEOTIDE SEQUENCE</scope>
    <source>
        <strain evidence="7">MNPRO001-30</strain>
        <tissue evidence="7">Meninges</tissue>
    </source>
</reference>
<evidence type="ECO:0000256" key="1">
    <source>
        <dbReference type="ARBA" id="ARBA00010800"/>
    </source>
</evidence>
<evidence type="ECO:0000256" key="3">
    <source>
        <dbReference type="ARBA" id="ARBA00022694"/>
    </source>
</evidence>
<organism evidence="7 8">
    <name type="scientific">Parelaphostrongylus tenuis</name>
    <name type="common">Meningeal worm</name>
    <dbReference type="NCBI Taxonomy" id="148309"/>
    <lineage>
        <taxon>Eukaryota</taxon>
        <taxon>Metazoa</taxon>
        <taxon>Ecdysozoa</taxon>
        <taxon>Nematoda</taxon>
        <taxon>Chromadorea</taxon>
        <taxon>Rhabditida</taxon>
        <taxon>Rhabditina</taxon>
        <taxon>Rhabditomorpha</taxon>
        <taxon>Strongyloidea</taxon>
        <taxon>Metastrongylidae</taxon>
        <taxon>Parelaphostrongylus</taxon>
    </lineage>
</organism>
<dbReference type="PANTHER" id="PTHR48414:SF1">
    <property type="entry name" value="POP5 HOMOLOG, RIBONUCLEASE P_MRP SUBUNIT"/>
    <property type="match status" value="1"/>
</dbReference>
<keyword evidence="3 6" id="KW-0819">tRNA processing</keyword>
<protein>
    <recommendedName>
        <fullName evidence="5 6">Ribonuclease P/MRP protein subunit POP5</fullName>
    </recommendedName>
</protein>
<dbReference type="GO" id="GO:0030677">
    <property type="term" value="C:ribonuclease P complex"/>
    <property type="evidence" value="ECO:0007669"/>
    <property type="project" value="InterPro"/>
</dbReference>